<name>A0A9J5WRM4_SOLCO</name>
<protein>
    <recommendedName>
        <fullName evidence="2">DUF4283 domain-containing protein</fullName>
    </recommendedName>
</protein>
<sequence length="485" mass="55448">MAMMAVGQPSPLEVGPPLHILSNTGQTSTTSFANTIKPNKPTHKPIPMKQVTYLHGEPRVIWDEDEVDQMIANEDLQYAVIGKFSYGWSVIHELRRLIPKQCGLQGEVNIGLLANRYVLIRATEMEDYVTLLSKPQFYISHQHWTYHMRILKWDPLFNPEEETSIVIAWISFPSLPPNFYGKEAIFLLAAAVGKPLQVDLATKNKTRPSCAKVKVEGHNEKECFILHPELNSKEEQDEEKNKDNTNEDIIENIKAGQTDNQEDGLGEEELKSVEPRLGGETEGVKSFSDEQTPATSSEREKAQNSEQHQSLQIKGDKSNNIQERHIEISTVDNHKERERTPELFQSPSELDSYKRRLGMQNAKVNQSAKIWIFWSDKCEEENYKDTLKQLTIKFKLRGTSDRFMVTTIYARCSALERQELWEDLKDIAYNSHIPWIVRGDFNVILDESKKLGGLPITQNEITDFAQCVSTCALTEIKFTGSSYTW</sequence>
<organism evidence="3 4">
    <name type="scientific">Solanum commersonii</name>
    <name type="common">Commerson's wild potato</name>
    <name type="synonym">Commerson's nightshade</name>
    <dbReference type="NCBI Taxonomy" id="4109"/>
    <lineage>
        <taxon>Eukaryota</taxon>
        <taxon>Viridiplantae</taxon>
        <taxon>Streptophyta</taxon>
        <taxon>Embryophyta</taxon>
        <taxon>Tracheophyta</taxon>
        <taxon>Spermatophyta</taxon>
        <taxon>Magnoliopsida</taxon>
        <taxon>eudicotyledons</taxon>
        <taxon>Gunneridae</taxon>
        <taxon>Pentapetalae</taxon>
        <taxon>asterids</taxon>
        <taxon>lamiids</taxon>
        <taxon>Solanales</taxon>
        <taxon>Solanaceae</taxon>
        <taxon>Solanoideae</taxon>
        <taxon>Solaneae</taxon>
        <taxon>Solanum</taxon>
    </lineage>
</organism>
<feature type="domain" description="DUF4283" evidence="2">
    <location>
        <begin position="73"/>
        <end position="161"/>
    </location>
</feature>
<dbReference type="InterPro" id="IPR036691">
    <property type="entry name" value="Endo/exonu/phosph_ase_sf"/>
</dbReference>
<evidence type="ECO:0000313" key="4">
    <source>
        <dbReference type="Proteomes" id="UP000824120"/>
    </source>
</evidence>
<dbReference type="Gene3D" id="3.60.10.10">
    <property type="entry name" value="Endonuclease/exonuclease/phosphatase"/>
    <property type="match status" value="1"/>
</dbReference>
<dbReference type="Proteomes" id="UP000824120">
    <property type="component" value="Chromosome 11"/>
</dbReference>
<evidence type="ECO:0000256" key="1">
    <source>
        <dbReference type="SAM" id="MobiDB-lite"/>
    </source>
</evidence>
<keyword evidence="4" id="KW-1185">Reference proteome</keyword>
<reference evidence="3 4" key="1">
    <citation type="submission" date="2020-09" db="EMBL/GenBank/DDBJ databases">
        <title>De no assembly of potato wild relative species, Solanum commersonii.</title>
        <authorList>
            <person name="Cho K."/>
        </authorList>
    </citation>
    <scope>NUCLEOTIDE SEQUENCE [LARGE SCALE GENOMIC DNA]</scope>
    <source>
        <strain evidence="3">LZ3.2</strain>
        <tissue evidence="3">Leaf</tissue>
    </source>
</reference>
<proteinExistence type="predicted"/>
<dbReference type="PANTHER" id="PTHR31286:SF179">
    <property type="entry name" value="RNASE H TYPE-1 DOMAIN-CONTAINING PROTEIN"/>
    <property type="match status" value="1"/>
</dbReference>
<feature type="region of interest" description="Disordered" evidence="1">
    <location>
        <begin position="226"/>
        <end position="322"/>
    </location>
</feature>
<dbReference type="SUPFAM" id="SSF56219">
    <property type="entry name" value="DNase I-like"/>
    <property type="match status" value="1"/>
</dbReference>
<evidence type="ECO:0000259" key="2">
    <source>
        <dbReference type="Pfam" id="PF14111"/>
    </source>
</evidence>
<comment type="caution">
    <text evidence="3">The sequence shown here is derived from an EMBL/GenBank/DDBJ whole genome shotgun (WGS) entry which is preliminary data.</text>
</comment>
<dbReference type="InterPro" id="IPR040256">
    <property type="entry name" value="At4g02000-like"/>
</dbReference>
<dbReference type="EMBL" id="JACXVP010000011">
    <property type="protein sequence ID" value="KAG5577887.1"/>
    <property type="molecule type" value="Genomic_DNA"/>
</dbReference>
<dbReference type="PANTHER" id="PTHR31286">
    <property type="entry name" value="GLYCINE-RICH CELL WALL STRUCTURAL PROTEIN 1.8-LIKE"/>
    <property type="match status" value="1"/>
</dbReference>
<accession>A0A9J5WRM4</accession>
<feature type="compositionally biased region" description="Basic and acidic residues" evidence="1">
    <location>
        <begin position="226"/>
        <end position="245"/>
    </location>
</feature>
<gene>
    <name evidence="3" type="ORF">H5410_058021</name>
</gene>
<dbReference type="Pfam" id="PF14111">
    <property type="entry name" value="DUF4283"/>
    <property type="match status" value="1"/>
</dbReference>
<dbReference type="InterPro" id="IPR025558">
    <property type="entry name" value="DUF4283"/>
</dbReference>
<feature type="compositionally biased region" description="Basic and acidic residues" evidence="1">
    <location>
        <begin position="268"/>
        <end position="283"/>
    </location>
</feature>
<evidence type="ECO:0000313" key="3">
    <source>
        <dbReference type="EMBL" id="KAG5577887.1"/>
    </source>
</evidence>
<dbReference type="AlphaFoldDB" id="A0A9J5WRM4"/>